<keyword evidence="2" id="KW-1185">Reference proteome</keyword>
<proteinExistence type="predicted"/>
<dbReference type="SUPFAM" id="SSF117396">
    <property type="entry name" value="TM1631-like"/>
    <property type="match status" value="1"/>
</dbReference>
<reference evidence="1 2" key="1">
    <citation type="submission" date="2022-03" db="EMBL/GenBank/DDBJ databases">
        <authorList>
            <person name="He Y."/>
        </authorList>
    </citation>
    <scope>NUCLEOTIDE SEQUENCE [LARGE SCALE GENOMIC DNA]</scope>
    <source>
        <strain evidence="1 2">TK19116</strain>
    </source>
</reference>
<dbReference type="InterPro" id="IPR036520">
    <property type="entry name" value="UPF0759_sf"/>
</dbReference>
<organism evidence="1 2">
    <name type="scientific">Paracoccus albicereus</name>
    <dbReference type="NCBI Taxonomy" id="2922394"/>
    <lineage>
        <taxon>Bacteria</taxon>
        <taxon>Pseudomonadati</taxon>
        <taxon>Pseudomonadota</taxon>
        <taxon>Alphaproteobacteria</taxon>
        <taxon>Rhodobacterales</taxon>
        <taxon>Paracoccaceae</taxon>
        <taxon>Paracoccus</taxon>
    </lineage>
</organism>
<dbReference type="InterPro" id="IPR002763">
    <property type="entry name" value="DUF72"/>
</dbReference>
<dbReference type="PANTHER" id="PTHR30348:SF4">
    <property type="entry name" value="DUF72 DOMAIN-CONTAINING PROTEIN"/>
    <property type="match status" value="1"/>
</dbReference>
<dbReference type="Proteomes" id="UP001203945">
    <property type="component" value="Unassembled WGS sequence"/>
</dbReference>
<name>A0ABT1MTS3_9RHOB</name>
<evidence type="ECO:0000313" key="2">
    <source>
        <dbReference type="Proteomes" id="UP001203945"/>
    </source>
</evidence>
<gene>
    <name evidence="1" type="ORF">MLD63_14975</name>
</gene>
<dbReference type="RefSeq" id="WP_255330725.1">
    <property type="nucleotide sequence ID" value="NZ_JAKZEU010000005.1"/>
</dbReference>
<protein>
    <submittedName>
        <fullName evidence="1">DUF72 domain-containing protein</fullName>
    </submittedName>
</protein>
<dbReference type="Gene3D" id="3.20.20.410">
    <property type="entry name" value="Protein of unknown function UPF0759"/>
    <property type="match status" value="1"/>
</dbReference>
<dbReference type="Pfam" id="PF01904">
    <property type="entry name" value="DUF72"/>
    <property type="match status" value="1"/>
</dbReference>
<accession>A0ABT1MTS3</accession>
<comment type="caution">
    <text evidence="1">The sequence shown here is derived from an EMBL/GenBank/DDBJ whole genome shotgun (WGS) entry which is preliminary data.</text>
</comment>
<dbReference type="PANTHER" id="PTHR30348">
    <property type="entry name" value="UNCHARACTERIZED PROTEIN YECE"/>
    <property type="match status" value="1"/>
</dbReference>
<sequence>MIRVGIGGWNFDEWRGGVFYPDDLPQRRELEFASRALSSIEINATYYGSQKPTTFQKWHDETPDDFVFAIKASRYATNRKNLGEAGGSVEKFLTSGITKLGDKLGPINWQLAATKTFDPEEFAAFLALLPKTQDGIALRHAIEVRHDSFADNKAAELCRDRNIALIRGADSEFPDIDVETADFAYMRLMGTTDRANGYTPKALDHWAEEAKRMAKGRDLFLYVISGHKARNPACAQALIERLT</sequence>
<evidence type="ECO:0000313" key="1">
    <source>
        <dbReference type="EMBL" id="MCQ0971725.1"/>
    </source>
</evidence>
<dbReference type="EMBL" id="JAKZEU010000005">
    <property type="protein sequence ID" value="MCQ0971725.1"/>
    <property type="molecule type" value="Genomic_DNA"/>
</dbReference>